<name>A0ABW3AGK5_9MICO</name>
<comment type="caution">
    <text evidence="1">The sequence shown here is derived from an EMBL/GenBank/DDBJ whole genome shotgun (WGS) entry which is preliminary data.</text>
</comment>
<dbReference type="Proteomes" id="UP001597055">
    <property type="component" value="Unassembled WGS sequence"/>
</dbReference>
<reference evidence="2" key="1">
    <citation type="journal article" date="2019" name="Int. J. Syst. Evol. Microbiol.">
        <title>The Global Catalogue of Microorganisms (GCM) 10K type strain sequencing project: providing services to taxonomists for standard genome sequencing and annotation.</title>
        <authorList>
            <consortium name="The Broad Institute Genomics Platform"/>
            <consortium name="The Broad Institute Genome Sequencing Center for Infectious Disease"/>
            <person name="Wu L."/>
            <person name="Ma J."/>
        </authorList>
    </citation>
    <scope>NUCLEOTIDE SEQUENCE [LARGE SCALE GENOMIC DNA]</scope>
    <source>
        <strain evidence="2">CCUG 54523</strain>
    </source>
</reference>
<evidence type="ECO:0000313" key="2">
    <source>
        <dbReference type="Proteomes" id="UP001597055"/>
    </source>
</evidence>
<dbReference type="Pfam" id="PF13692">
    <property type="entry name" value="Glyco_trans_1_4"/>
    <property type="match status" value="1"/>
</dbReference>
<dbReference type="EC" id="2.4.-.-" evidence="1"/>
<dbReference type="EMBL" id="JBHTII010000001">
    <property type="protein sequence ID" value="MFD0790143.1"/>
    <property type="molecule type" value="Genomic_DNA"/>
</dbReference>
<keyword evidence="1" id="KW-0808">Transferase</keyword>
<keyword evidence="1" id="KW-0328">Glycosyltransferase</keyword>
<dbReference type="SUPFAM" id="SSF53756">
    <property type="entry name" value="UDP-Glycosyltransferase/glycogen phosphorylase"/>
    <property type="match status" value="1"/>
</dbReference>
<keyword evidence="2" id="KW-1185">Reference proteome</keyword>
<dbReference type="GO" id="GO:0016757">
    <property type="term" value="F:glycosyltransferase activity"/>
    <property type="evidence" value="ECO:0007669"/>
    <property type="project" value="UniProtKB-KW"/>
</dbReference>
<evidence type="ECO:0000313" key="1">
    <source>
        <dbReference type="EMBL" id="MFD0790143.1"/>
    </source>
</evidence>
<gene>
    <name evidence="1" type="ORF">ACFQ0P_07015</name>
</gene>
<organism evidence="1 2">
    <name type="scientific">Microbacterium insulae</name>
    <dbReference type="NCBI Taxonomy" id="483014"/>
    <lineage>
        <taxon>Bacteria</taxon>
        <taxon>Bacillati</taxon>
        <taxon>Actinomycetota</taxon>
        <taxon>Actinomycetes</taxon>
        <taxon>Micrococcales</taxon>
        <taxon>Microbacteriaceae</taxon>
        <taxon>Microbacterium</taxon>
    </lineage>
</organism>
<protein>
    <submittedName>
        <fullName evidence="1">Glycosyltransferase</fullName>
        <ecNumber evidence="1">2.4.-.-</ecNumber>
    </submittedName>
</protein>
<sequence length="338" mass="37052">MQSFGAPRPTTNPYIVMLQDALRRTPGIEHVPFSWRTAIFGRYDVFHVHWGDTLLAAGSRRTRLGKRAAMAVLLARLTVTRTPVVRTVHNVTPPEGTRAEVALLTALERRTTLRIRLSPTTPDVAGIPSALILHGHYRDWFAAMPKEDAEPGRLAYVGLIKPYKGVEQLLVAFEEASHDRGDLRLTVAGRATDPELARDIVEAAERLPALDADLRYLSEEEFVAIVSDASAVVLPYRHMHNSGSALAALSLDRPVLVPENETTRLLAEEVGPGWVHFFDGELSADALRRLADASAQGTEGRPDLSARNWDSAGAAHAAAYREALAVRARSRRSKPEGS</sequence>
<accession>A0ABW3AGK5</accession>
<proteinExistence type="predicted"/>
<dbReference type="RefSeq" id="WP_378771745.1">
    <property type="nucleotide sequence ID" value="NZ_JBHTII010000001.1"/>
</dbReference>
<dbReference type="Gene3D" id="3.40.50.2000">
    <property type="entry name" value="Glycogen Phosphorylase B"/>
    <property type="match status" value="2"/>
</dbReference>